<accession>A0A9P4PKY0</accession>
<protein>
    <recommendedName>
        <fullName evidence="2 7">Autophagy-related protein 11</fullName>
    </recommendedName>
</protein>
<evidence type="ECO:0000256" key="4">
    <source>
        <dbReference type="ARBA" id="ARBA00022927"/>
    </source>
</evidence>
<dbReference type="GO" id="GO:0000422">
    <property type="term" value="P:autophagy of mitochondrion"/>
    <property type="evidence" value="ECO:0007669"/>
    <property type="project" value="TreeGrafter"/>
</dbReference>
<sequence>MSLQIAVAHTGQRFDADPVGFHSVDALKQWIATVVDIPPEHQILLTPRGKHVKLQTLLTEKDLFVYDRELSAVSQAASTEAPLPEPFAPDDVPDTLSSHTDLRAWQTLFQARRDWAYAVLEQSLSMSRAASQTFAEQATIEKATQVAVGNPGAHVKGLEQKHREAREWFDGVEKEAIENLRRLDADYGQLGAIPAKGEFIQFLAKELRSAQTAQSVRKTSVGRAMSLQDFLDFDSIKQATGVSKAVRESFKKHLADMGAQVERIGGEYNDLQGAAGQSQSRSLVDDSEEPVRLYNEIDLVAKKVNSDLGHVMGLPSDSKSVAQVSKMALLHTRNFLPAIKEYCIEMSDLVRRSVEQKNNAVRGAVESMRGVADIGSNIARLHAELDNINLPPEGMAAFELISLVGRLPFVYGTLMVESVRRREWAEKMQRDTSSLAEEMATFQEEEDRRRKKWLKQVSDVVNLEAVQTSPSGFEMNIQPEKNWPEVTREELNDYHKILQGLEGQTTEAETLAQTIKDLDRPTRQQVKRAKAFKMGSVHEPSFGKNSQLMLRGDDELRVLREANIKMEDELRGSKSRVRRLEDVLHRQNHVNRLSIGGGMPSFGPQSPADPSTPTIEAPFPGPMVDHSRRSSVSSRRFSTNQGQDDKRRIVRLEQELATEKEARASLEKEAQAKKDEESTLQGQINEAVSTKAELMENMKAQQKEFGDERRSLEEEIQAYKSKIEEAEDELDRVLGSRDHERTGVDAKIQELVAEIERVRKHAVEQSKEANKRVADVRAELEERKRVHDEQYESLSNAFTRLSPATTIPGNTQTLVMQIEDLAQRSSDHLHELQQAVAMAKAENDSARRTANEQETALKSKLANEETTTLSLREQLDKANAKATSISAELEEERQHLHVLRAKFAEGETGSESLRKRVEEEEERVGRLQMELAEEKGHSNSLDVELMHLQKKIMKYEEFDSSRTHERLRRAKELSKRAYSQQDRLLRLVDALGYVITFEDGTMTLQRASKVGNSTTLSDTIGLSRSTTTPSPTPLKQQLENYADLSFLHWTESTDPEEEDQRYHELMDNLNRFDLDAFCEFFSKRMRDIEYTARKFKHETRAYREKAKALQTESHNKIAYRSFKEGDLALFLPTRNQATRPWAAFNVGAPHFFLREDESHRLQGRDWLVARISKVEERIVDLSKTMDTAARASIDGRSVASSSAVSFEDDNPFELSDGLRWYLIEANEEKPGAPGGPGLGKSAAAAAVTRIDGQGKMEKKAAADPAKTLGKSLDSRRSSGTSRKSVPVVGHRSSMDVGDTAVDSGPNSNIATRGPSPAVGPGPSHLRESEASGATSVDRLLEEQQYQVRKDHLWGP</sequence>
<dbReference type="GO" id="GO:0061709">
    <property type="term" value="P:reticulophagy"/>
    <property type="evidence" value="ECO:0007669"/>
    <property type="project" value="TreeGrafter"/>
</dbReference>
<dbReference type="InterPro" id="IPR040040">
    <property type="entry name" value="ATG11"/>
</dbReference>
<dbReference type="PANTHER" id="PTHR13222">
    <property type="entry name" value="RB1-INDUCIBLE COILED-COIL"/>
    <property type="match status" value="1"/>
</dbReference>
<gene>
    <name evidence="12" type="ORF">P171DRAFT_359666</name>
</gene>
<keyword evidence="7" id="KW-0472">Membrane</keyword>
<dbReference type="GO" id="GO:1990316">
    <property type="term" value="C:Atg1/ULK1 kinase complex"/>
    <property type="evidence" value="ECO:0007669"/>
    <property type="project" value="TreeGrafter"/>
</dbReference>
<keyword evidence="6 8" id="KW-0175">Coiled coil</keyword>
<dbReference type="Gene3D" id="1.10.287.1490">
    <property type="match status" value="1"/>
</dbReference>
<evidence type="ECO:0000259" key="10">
    <source>
        <dbReference type="Pfam" id="PF04108"/>
    </source>
</evidence>
<feature type="domain" description="Autophagy protein ATG17-like" evidence="10">
    <location>
        <begin position="95"/>
        <end position="460"/>
    </location>
</feature>
<feature type="compositionally biased region" description="Basic and acidic residues" evidence="9">
    <location>
        <begin position="1252"/>
        <end position="1261"/>
    </location>
</feature>
<evidence type="ECO:0000256" key="8">
    <source>
        <dbReference type="SAM" id="Coils"/>
    </source>
</evidence>
<evidence type="ECO:0000256" key="1">
    <source>
        <dbReference type="ARBA" id="ARBA00009729"/>
    </source>
</evidence>
<keyword evidence="4 7" id="KW-0653">Protein transport</keyword>
<dbReference type="GO" id="GO:0019901">
    <property type="term" value="F:protein kinase binding"/>
    <property type="evidence" value="ECO:0007669"/>
    <property type="project" value="TreeGrafter"/>
</dbReference>
<evidence type="ECO:0000313" key="13">
    <source>
        <dbReference type="Proteomes" id="UP000799764"/>
    </source>
</evidence>
<feature type="region of interest" description="Disordered" evidence="9">
    <location>
        <begin position="1250"/>
        <end position="1336"/>
    </location>
</feature>
<dbReference type="GO" id="GO:0015031">
    <property type="term" value="P:protein transport"/>
    <property type="evidence" value="ECO:0007669"/>
    <property type="project" value="UniProtKB-KW"/>
</dbReference>
<evidence type="ECO:0000256" key="5">
    <source>
        <dbReference type="ARBA" id="ARBA00023006"/>
    </source>
</evidence>
<feature type="compositionally biased region" description="Basic and acidic residues" evidence="9">
    <location>
        <begin position="643"/>
        <end position="677"/>
    </location>
</feature>
<reference evidence="12" key="1">
    <citation type="journal article" date="2020" name="Stud. Mycol.">
        <title>101 Dothideomycetes genomes: a test case for predicting lifestyles and emergence of pathogens.</title>
        <authorList>
            <person name="Haridas S."/>
            <person name="Albert R."/>
            <person name="Binder M."/>
            <person name="Bloem J."/>
            <person name="Labutti K."/>
            <person name="Salamov A."/>
            <person name="Andreopoulos B."/>
            <person name="Baker S."/>
            <person name="Barry K."/>
            <person name="Bills G."/>
            <person name="Bluhm B."/>
            <person name="Cannon C."/>
            <person name="Castanera R."/>
            <person name="Culley D."/>
            <person name="Daum C."/>
            <person name="Ezra D."/>
            <person name="Gonzalez J."/>
            <person name="Henrissat B."/>
            <person name="Kuo A."/>
            <person name="Liang C."/>
            <person name="Lipzen A."/>
            <person name="Lutzoni F."/>
            <person name="Magnuson J."/>
            <person name="Mondo S."/>
            <person name="Nolan M."/>
            <person name="Ohm R."/>
            <person name="Pangilinan J."/>
            <person name="Park H.-J."/>
            <person name="Ramirez L."/>
            <person name="Alfaro M."/>
            <person name="Sun H."/>
            <person name="Tritt A."/>
            <person name="Yoshinaga Y."/>
            <person name="Zwiers L.-H."/>
            <person name="Turgeon B."/>
            <person name="Goodwin S."/>
            <person name="Spatafora J."/>
            <person name="Crous P."/>
            <person name="Grigoriev I."/>
        </authorList>
    </citation>
    <scope>NUCLEOTIDE SEQUENCE</scope>
    <source>
        <strain evidence="12">CBS 690.94</strain>
    </source>
</reference>
<dbReference type="GO" id="GO:0034045">
    <property type="term" value="C:phagophore assembly site membrane"/>
    <property type="evidence" value="ECO:0007669"/>
    <property type="project" value="UniProtKB-SubCell"/>
</dbReference>
<dbReference type="InterPro" id="IPR045326">
    <property type="entry name" value="ATG17-like_dom"/>
</dbReference>
<keyword evidence="5 7" id="KW-0072">Autophagy</keyword>
<keyword evidence="7" id="KW-0926">Vacuole</keyword>
<feature type="coiled-coil region" evidence="8">
    <location>
        <begin position="829"/>
        <end position="937"/>
    </location>
</feature>
<dbReference type="InterPro" id="IPR019460">
    <property type="entry name" value="Atg11_C"/>
</dbReference>
<comment type="subcellular location">
    <subcellularLocation>
        <location evidence="7">Preautophagosomal structure membrane</location>
        <topology evidence="7">Peripheral membrane protein</topology>
    </subcellularLocation>
    <subcellularLocation>
        <location evidence="7">Vacuole membrane</location>
        <topology evidence="7">Peripheral membrane protein</topology>
    </subcellularLocation>
    <text evidence="7">During pexophagy, accumulates in the vacuolar membrane region, where the peroxisomes contact the vacuole.</text>
</comment>
<evidence type="ECO:0000256" key="6">
    <source>
        <dbReference type="ARBA" id="ARBA00023054"/>
    </source>
</evidence>
<proteinExistence type="inferred from homology"/>
<organism evidence="12 13">
    <name type="scientific">Karstenula rhodostoma CBS 690.94</name>
    <dbReference type="NCBI Taxonomy" id="1392251"/>
    <lineage>
        <taxon>Eukaryota</taxon>
        <taxon>Fungi</taxon>
        <taxon>Dikarya</taxon>
        <taxon>Ascomycota</taxon>
        <taxon>Pezizomycotina</taxon>
        <taxon>Dothideomycetes</taxon>
        <taxon>Pleosporomycetidae</taxon>
        <taxon>Pleosporales</taxon>
        <taxon>Massarineae</taxon>
        <taxon>Didymosphaeriaceae</taxon>
        <taxon>Karstenula</taxon>
    </lineage>
</organism>
<dbReference type="Pfam" id="PF10377">
    <property type="entry name" value="ATG11"/>
    <property type="match status" value="1"/>
</dbReference>
<keyword evidence="3 7" id="KW-0813">Transport</keyword>
<dbReference type="Proteomes" id="UP000799764">
    <property type="component" value="Unassembled WGS sequence"/>
</dbReference>
<dbReference type="GO" id="GO:0034727">
    <property type="term" value="P:piecemeal microautophagy of the nucleus"/>
    <property type="evidence" value="ECO:0007669"/>
    <property type="project" value="TreeGrafter"/>
</dbReference>
<dbReference type="GO" id="GO:0060090">
    <property type="term" value="F:molecular adaptor activity"/>
    <property type="evidence" value="ECO:0007669"/>
    <property type="project" value="TreeGrafter"/>
</dbReference>
<dbReference type="GO" id="GO:0000045">
    <property type="term" value="P:autophagosome assembly"/>
    <property type="evidence" value="ECO:0007669"/>
    <property type="project" value="UniProtKB-UniRule"/>
</dbReference>
<keyword evidence="13" id="KW-1185">Reference proteome</keyword>
<comment type="caution">
    <text evidence="12">The sequence shown here is derived from an EMBL/GenBank/DDBJ whole genome shotgun (WGS) entry which is preliminary data.</text>
</comment>
<feature type="region of interest" description="Disordered" evidence="9">
    <location>
        <begin position="591"/>
        <end position="683"/>
    </location>
</feature>
<dbReference type="EMBL" id="MU001500">
    <property type="protein sequence ID" value="KAF2444809.1"/>
    <property type="molecule type" value="Genomic_DNA"/>
</dbReference>
<name>A0A9P4PKY0_9PLEO</name>
<evidence type="ECO:0000256" key="3">
    <source>
        <dbReference type="ARBA" id="ARBA00022448"/>
    </source>
</evidence>
<dbReference type="OrthoDB" id="447953at2759"/>
<comment type="function">
    <text evidence="7">Involved in cytoplasm to vacuole transport (Cvt), pexophagy, mitophagy and nucleophagy. Recruits mitochondria for their selective degradation via autophagy (mitophagy) during starvation. Works as scaffold proteins that recruit ATG proteins to the pre-autophagosome (PAS), the site of vesicle/autophagosome formation. Required for the Cvt vesicles completion.</text>
</comment>
<dbReference type="GO" id="GO:0005774">
    <property type="term" value="C:vacuolar membrane"/>
    <property type="evidence" value="ECO:0007669"/>
    <property type="project" value="UniProtKB-SubCell"/>
</dbReference>
<evidence type="ECO:0000313" key="12">
    <source>
        <dbReference type="EMBL" id="KAF2444809.1"/>
    </source>
</evidence>
<evidence type="ECO:0000259" key="11">
    <source>
        <dbReference type="Pfam" id="PF10377"/>
    </source>
</evidence>
<feature type="domain" description="Autophagy-related protein 11 C-terminal" evidence="11">
    <location>
        <begin position="1082"/>
        <end position="1226"/>
    </location>
</feature>
<dbReference type="Pfam" id="PF04108">
    <property type="entry name" value="ATG17_like"/>
    <property type="match status" value="1"/>
</dbReference>
<dbReference type="GO" id="GO:0034517">
    <property type="term" value="P:ribophagy"/>
    <property type="evidence" value="ECO:0007669"/>
    <property type="project" value="TreeGrafter"/>
</dbReference>
<evidence type="ECO:0000256" key="2">
    <source>
        <dbReference type="ARBA" id="ARBA00013804"/>
    </source>
</evidence>
<evidence type="ECO:0000256" key="7">
    <source>
        <dbReference type="RuleBase" id="RU367075"/>
    </source>
</evidence>
<dbReference type="GO" id="GO:1903599">
    <property type="term" value="P:positive regulation of autophagy of mitochondrion"/>
    <property type="evidence" value="ECO:0007669"/>
    <property type="project" value="UniProtKB-UniRule"/>
</dbReference>
<comment type="subunit">
    <text evidence="7">Homodimer.</text>
</comment>
<comment type="similarity">
    <text evidence="1 7">Belongs to the ATG11 family.</text>
</comment>
<evidence type="ECO:0000256" key="9">
    <source>
        <dbReference type="SAM" id="MobiDB-lite"/>
    </source>
</evidence>
<dbReference type="PANTHER" id="PTHR13222:SF1">
    <property type="entry name" value="RB1-INDUCIBLE COILED-COIL PROTEIN 1"/>
    <property type="match status" value="1"/>
</dbReference>